<proteinExistence type="predicted"/>
<dbReference type="InterPro" id="IPR006268">
    <property type="entry name" value="DAHP_syn_2"/>
</dbReference>
<dbReference type="GO" id="GO:0016832">
    <property type="term" value="F:aldehyde-lyase activity"/>
    <property type="evidence" value="ECO:0007669"/>
    <property type="project" value="InterPro"/>
</dbReference>
<dbReference type="EMBL" id="CP036526">
    <property type="protein sequence ID" value="QDT08366.1"/>
    <property type="molecule type" value="Genomic_DNA"/>
</dbReference>
<dbReference type="NCBIfam" id="TIGR01361">
    <property type="entry name" value="DAHP_synth_Bsub"/>
    <property type="match status" value="1"/>
</dbReference>
<feature type="domain" description="DAHP synthetase I/KDSA" evidence="2">
    <location>
        <begin position="87"/>
        <end position="333"/>
    </location>
</feature>
<dbReference type="Pfam" id="PF18152">
    <property type="entry name" value="DAHP_snth_FXD"/>
    <property type="match status" value="1"/>
</dbReference>
<protein>
    <submittedName>
        <fullName evidence="4">Phospho-2-dehydro-3-deoxyheptonate aldolase</fullName>
        <ecNumber evidence="4">2.5.1.54</ecNumber>
    </submittedName>
</protein>
<name>A0A517NMK6_9BACT</name>
<dbReference type="InterPro" id="IPR052899">
    <property type="entry name" value="Class-I_DAHP_synthase"/>
</dbReference>
<dbReference type="PANTHER" id="PTHR43018:SF2">
    <property type="entry name" value="PHOSPHO-2-DEHYDRO-3-DEOXYHEPTONATE ALDOLASE"/>
    <property type="match status" value="1"/>
</dbReference>
<dbReference type="GO" id="GO:0009073">
    <property type="term" value="P:aromatic amino acid family biosynthetic process"/>
    <property type="evidence" value="ECO:0007669"/>
    <property type="project" value="InterPro"/>
</dbReference>
<reference evidence="4 5" key="1">
    <citation type="submission" date="2019-02" db="EMBL/GenBank/DDBJ databases">
        <title>Deep-cultivation of Planctomycetes and their phenomic and genomic characterization uncovers novel biology.</title>
        <authorList>
            <person name="Wiegand S."/>
            <person name="Jogler M."/>
            <person name="Boedeker C."/>
            <person name="Pinto D."/>
            <person name="Vollmers J."/>
            <person name="Rivas-Marin E."/>
            <person name="Kohn T."/>
            <person name="Peeters S.H."/>
            <person name="Heuer A."/>
            <person name="Rast P."/>
            <person name="Oberbeckmann S."/>
            <person name="Bunk B."/>
            <person name="Jeske O."/>
            <person name="Meyerdierks A."/>
            <person name="Storesund J.E."/>
            <person name="Kallscheuer N."/>
            <person name="Luecker S."/>
            <person name="Lage O.M."/>
            <person name="Pohl T."/>
            <person name="Merkel B.J."/>
            <person name="Hornburger P."/>
            <person name="Mueller R.-W."/>
            <person name="Bruemmer F."/>
            <person name="Labrenz M."/>
            <person name="Spormann A.M."/>
            <person name="Op den Camp H."/>
            <person name="Overmann J."/>
            <person name="Amann R."/>
            <person name="Jetten M.S.M."/>
            <person name="Mascher T."/>
            <person name="Medema M.H."/>
            <person name="Devos D.P."/>
            <person name="Kaster A.-K."/>
            <person name="Ovreas L."/>
            <person name="Rohde M."/>
            <person name="Galperin M.Y."/>
            <person name="Jogler C."/>
        </authorList>
    </citation>
    <scope>NUCLEOTIDE SEQUENCE [LARGE SCALE GENOMIC DNA]</scope>
    <source>
        <strain evidence="4 5">K23_9</strain>
    </source>
</reference>
<dbReference type="Gene3D" id="3.30.70.1140">
    <property type="entry name" value="Phospho-2-dehydro-3-deoxyheptonate aldolase, domain 1"/>
    <property type="match status" value="1"/>
</dbReference>
<evidence type="ECO:0000259" key="3">
    <source>
        <dbReference type="Pfam" id="PF18152"/>
    </source>
</evidence>
<sequence>MILILKNRATDDQIDHVLQRVEALGLQHHLSRGTYRTIVGIIGDEELLREEPLKAIPGVAKVVPVLPPYKLASRDAHPDPSVVDVSGVKIGGGNLGMIAGPCSVEDPDRMHRIAEHVRASGANLFRGGAFKPRTSPYAFQGMGIDGLKLLREVGDQHGMPVVTEVTDPRLVEVVSEYADMLQVGARNMQNFALLTEVGKSKRPVLLKRGMAATINDLLMCAEYILSQGNMNVVLCERGIKSFDPATRNLFDVAAVPVVHGLSHLPIIVDPSHATGRPDLIPSCAMAGLAAGADGVHIEVHDCPEEAKSDGPQALLPDQYRELFSQMKSLAELLNKTISPVSETSA</sequence>
<dbReference type="NCBIfam" id="NF009239">
    <property type="entry name" value="PRK12595.1"/>
    <property type="match status" value="1"/>
</dbReference>
<dbReference type="PANTHER" id="PTHR43018">
    <property type="entry name" value="PHOSPHO-2-DEHYDRO-3-DEOXYHEPTONATE ALDOLASE"/>
    <property type="match status" value="1"/>
</dbReference>
<dbReference type="InterPro" id="IPR006218">
    <property type="entry name" value="DAHP1/KDSA"/>
</dbReference>
<evidence type="ECO:0000313" key="5">
    <source>
        <dbReference type="Proteomes" id="UP000319817"/>
    </source>
</evidence>
<evidence type="ECO:0000313" key="4">
    <source>
        <dbReference type="EMBL" id="QDT08366.1"/>
    </source>
</evidence>
<dbReference type="InterPro" id="IPR013785">
    <property type="entry name" value="Aldolase_TIM"/>
</dbReference>
<feature type="domain" description="DAHP synthase ferredoxin-like" evidence="3">
    <location>
        <begin position="1"/>
        <end position="66"/>
    </location>
</feature>
<dbReference type="Proteomes" id="UP000319817">
    <property type="component" value="Chromosome"/>
</dbReference>
<evidence type="ECO:0000259" key="2">
    <source>
        <dbReference type="Pfam" id="PF00793"/>
    </source>
</evidence>
<dbReference type="NCBIfam" id="NF006421">
    <property type="entry name" value="PRK08673.1"/>
    <property type="match status" value="1"/>
</dbReference>
<gene>
    <name evidence="4" type="primary">aroF</name>
    <name evidence="4" type="ORF">K239x_03040</name>
</gene>
<dbReference type="GO" id="GO:0003849">
    <property type="term" value="F:3-deoxy-7-phosphoheptulonate synthase activity"/>
    <property type="evidence" value="ECO:0007669"/>
    <property type="project" value="UniProtKB-EC"/>
</dbReference>
<dbReference type="EC" id="2.5.1.54" evidence="4"/>
<dbReference type="Gene3D" id="3.20.20.70">
    <property type="entry name" value="Aldolase class I"/>
    <property type="match status" value="1"/>
</dbReference>
<dbReference type="SUPFAM" id="SSF51569">
    <property type="entry name" value="Aldolase"/>
    <property type="match status" value="1"/>
</dbReference>
<keyword evidence="5" id="KW-1185">Reference proteome</keyword>
<dbReference type="RefSeq" id="WP_145415919.1">
    <property type="nucleotide sequence ID" value="NZ_CP036526.1"/>
</dbReference>
<evidence type="ECO:0000256" key="1">
    <source>
        <dbReference type="ARBA" id="ARBA00022679"/>
    </source>
</evidence>
<keyword evidence="1 4" id="KW-0808">Transferase</keyword>
<dbReference type="InterPro" id="IPR041071">
    <property type="entry name" value="DAHP_snth_FXD"/>
</dbReference>
<dbReference type="Pfam" id="PF00793">
    <property type="entry name" value="DAHP_synth_1"/>
    <property type="match status" value="1"/>
</dbReference>
<dbReference type="AlphaFoldDB" id="A0A517NMK6"/>
<organism evidence="4 5">
    <name type="scientific">Stieleria marina</name>
    <dbReference type="NCBI Taxonomy" id="1930275"/>
    <lineage>
        <taxon>Bacteria</taxon>
        <taxon>Pseudomonadati</taxon>
        <taxon>Planctomycetota</taxon>
        <taxon>Planctomycetia</taxon>
        <taxon>Pirellulales</taxon>
        <taxon>Pirellulaceae</taxon>
        <taxon>Stieleria</taxon>
    </lineage>
</organism>
<dbReference type="OrthoDB" id="9780456at2"/>
<accession>A0A517NMK6</accession>